<evidence type="ECO:0000256" key="2">
    <source>
        <dbReference type="ARBA" id="ARBA00023125"/>
    </source>
</evidence>
<organism evidence="6 7">
    <name type="scientific">Actinomadura nitritigenes</name>
    <dbReference type="NCBI Taxonomy" id="134602"/>
    <lineage>
        <taxon>Bacteria</taxon>
        <taxon>Bacillati</taxon>
        <taxon>Actinomycetota</taxon>
        <taxon>Actinomycetes</taxon>
        <taxon>Streptosporangiales</taxon>
        <taxon>Thermomonosporaceae</taxon>
        <taxon>Actinomadura</taxon>
    </lineage>
</organism>
<evidence type="ECO:0000256" key="3">
    <source>
        <dbReference type="ARBA" id="ARBA00023172"/>
    </source>
</evidence>
<feature type="active site" description="O-(5'-phospho-DNA)-serine intermediate" evidence="4">
    <location>
        <position position="7"/>
    </location>
</feature>
<evidence type="ECO:0000256" key="4">
    <source>
        <dbReference type="PROSITE-ProRule" id="PRU10137"/>
    </source>
</evidence>
<keyword evidence="1" id="KW-0229">DNA integration</keyword>
<protein>
    <submittedName>
        <fullName evidence="6">Recombinase family protein</fullName>
    </submittedName>
</protein>
<evidence type="ECO:0000313" key="6">
    <source>
        <dbReference type="EMBL" id="MBO2443586.1"/>
    </source>
</evidence>
<dbReference type="InterPro" id="IPR036162">
    <property type="entry name" value="Resolvase-like_N_sf"/>
</dbReference>
<keyword evidence="3" id="KW-0233">DNA recombination</keyword>
<gene>
    <name evidence="6" type="ORF">J4557_39270</name>
</gene>
<feature type="domain" description="Resolvase/invertase-type recombinase catalytic" evidence="5">
    <location>
        <begin position="1"/>
        <end position="93"/>
    </location>
</feature>
<dbReference type="PROSITE" id="PS51736">
    <property type="entry name" value="RECOMBINASES_3"/>
    <property type="match status" value="1"/>
</dbReference>
<comment type="caution">
    <text evidence="6">The sequence shown here is derived from an EMBL/GenBank/DDBJ whole genome shotgun (WGS) entry which is preliminary data.</text>
</comment>
<dbReference type="Proteomes" id="UP000666915">
    <property type="component" value="Unassembled WGS sequence"/>
</dbReference>
<dbReference type="Gene3D" id="3.40.50.1390">
    <property type="entry name" value="Resolvase, N-terminal catalytic domain"/>
    <property type="match status" value="1"/>
</dbReference>
<dbReference type="Pfam" id="PF00239">
    <property type="entry name" value="Resolvase"/>
    <property type="match status" value="1"/>
</dbReference>
<sequence>MGYARASTVRQCLDTQLDLLKDAGVTRIFFEKVSTRARTWPALDKAVALAREMRASGVAVTLVVHEHKRLGRAIELAALAEQPKASGIGLEFL</sequence>
<evidence type="ECO:0000313" key="7">
    <source>
        <dbReference type="Proteomes" id="UP000666915"/>
    </source>
</evidence>
<name>A0ABS3RBK3_9ACTN</name>
<dbReference type="InterPro" id="IPR006118">
    <property type="entry name" value="Recombinase_CS"/>
</dbReference>
<reference evidence="6 7" key="1">
    <citation type="submission" date="2021-03" db="EMBL/GenBank/DDBJ databases">
        <authorList>
            <person name="Kanchanasin P."/>
            <person name="Saeng-In P."/>
            <person name="Phongsopitanun W."/>
            <person name="Yuki M."/>
            <person name="Kudo T."/>
            <person name="Ohkuma M."/>
            <person name="Tanasupawat S."/>
        </authorList>
    </citation>
    <scope>NUCLEOTIDE SEQUENCE [LARGE SCALE GENOMIC DNA]</scope>
    <source>
        <strain evidence="6 7">L46</strain>
    </source>
</reference>
<dbReference type="SUPFAM" id="SSF53041">
    <property type="entry name" value="Resolvase-like"/>
    <property type="match status" value="1"/>
</dbReference>
<evidence type="ECO:0000259" key="5">
    <source>
        <dbReference type="PROSITE" id="PS51736"/>
    </source>
</evidence>
<dbReference type="InterPro" id="IPR006119">
    <property type="entry name" value="Resolv_N"/>
</dbReference>
<proteinExistence type="predicted"/>
<accession>A0ABS3RBK3</accession>
<keyword evidence="2" id="KW-0238">DNA-binding</keyword>
<dbReference type="EMBL" id="JAGEOK010000034">
    <property type="protein sequence ID" value="MBO2443586.1"/>
    <property type="molecule type" value="Genomic_DNA"/>
</dbReference>
<keyword evidence="7" id="KW-1185">Reference proteome</keyword>
<evidence type="ECO:0000256" key="1">
    <source>
        <dbReference type="ARBA" id="ARBA00022908"/>
    </source>
</evidence>
<dbReference type="RefSeq" id="WP_208271915.1">
    <property type="nucleotide sequence ID" value="NZ_BAAAGM010000029.1"/>
</dbReference>
<dbReference type="PROSITE" id="PS00397">
    <property type="entry name" value="RECOMBINASES_1"/>
    <property type="match status" value="1"/>
</dbReference>